<dbReference type="Pfam" id="PF05838">
    <property type="entry name" value="Glyco_hydro_108"/>
    <property type="match status" value="1"/>
</dbReference>
<dbReference type="Proteomes" id="UP001597112">
    <property type="component" value="Unassembled WGS sequence"/>
</dbReference>
<dbReference type="RefSeq" id="WP_377575778.1">
    <property type="nucleotide sequence ID" value="NZ_JBHTKA010000001.1"/>
</dbReference>
<sequence>MADFEGFAGKVLRLEGGYVNHPADKGGPTKYGVILSTWKEHGYDKDKDGDIDAEDIRLLSEDDAKYIAKKVFWDFFQGDFILNQSIAEFIVDWGYNSGRVTVAKKLQKLLNISADGLIGVQSLNAINCADQQNLFDSLKAARRVFIDNIVAQRPDQLVFHKGWVNRINSFRFSK</sequence>
<dbReference type="InterPro" id="IPR018537">
    <property type="entry name" value="Peptidoglycan-bd_3"/>
</dbReference>
<organism evidence="3 4">
    <name type="scientific">Ohtaekwangia kribbensis</name>
    <dbReference type="NCBI Taxonomy" id="688913"/>
    <lineage>
        <taxon>Bacteria</taxon>
        <taxon>Pseudomonadati</taxon>
        <taxon>Bacteroidota</taxon>
        <taxon>Cytophagia</taxon>
        <taxon>Cytophagales</taxon>
        <taxon>Fulvivirgaceae</taxon>
        <taxon>Ohtaekwangia</taxon>
    </lineage>
</organism>
<accession>A0ABW3K069</accession>
<evidence type="ECO:0000259" key="2">
    <source>
        <dbReference type="Pfam" id="PF09374"/>
    </source>
</evidence>
<dbReference type="InterPro" id="IPR023346">
    <property type="entry name" value="Lysozyme-like_dom_sf"/>
</dbReference>
<proteinExistence type="predicted"/>
<keyword evidence="3" id="KW-0378">Hydrolase</keyword>
<evidence type="ECO:0000313" key="4">
    <source>
        <dbReference type="Proteomes" id="UP001597112"/>
    </source>
</evidence>
<keyword evidence="4" id="KW-1185">Reference proteome</keyword>
<evidence type="ECO:0000259" key="1">
    <source>
        <dbReference type="Pfam" id="PF05838"/>
    </source>
</evidence>
<evidence type="ECO:0000313" key="3">
    <source>
        <dbReference type="EMBL" id="MFD0998683.1"/>
    </source>
</evidence>
<reference evidence="4" key="1">
    <citation type="journal article" date="2019" name="Int. J. Syst. Evol. Microbiol.">
        <title>The Global Catalogue of Microorganisms (GCM) 10K type strain sequencing project: providing services to taxonomists for standard genome sequencing and annotation.</title>
        <authorList>
            <consortium name="The Broad Institute Genomics Platform"/>
            <consortium name="The Broad Institute Genome Sequencing Center for Infectious Disease"/>
            <person name="Wu L."/>
            <person name="Ma J."/>
        </authorList>
    </citation>
    <scope>NUCLEOTIDE SEQUENCE [LARGE SCALE GENOMIC DNA]</scope>
    <source>
        <strain evidence="4">CCUG 58938</strain>
    </source>
</reference>
<dbReference type="CDD" id="cd13926">
    <property type="entry name" value="N-acetylmuramidase_GH108"/>
    <property type="match status" value="1"/>
</dbReference>
<feature type="domain" description="TtsA-like Glycoside hydrolase family 108" evidence="1">
    <location>
        <begin position="10"/>
        <end position="98"/>
    </location>
</feature>
<name>A0ABW3K069_9BACT</name>
<protein>
    <submittedName>
        <fullName evidence="3">Glycoside hydrolase family 108 protein</fullName>
    </submittedName>
</protein>
<dbReference type="PROSITE" id="PS00018">
    <property type="entry name" value="EF_HAND_1"/>
    <property type="match status" value="1"/>
</dbReference>
<dbReference type="EMBL" id="JBHTKA010000001">
    <property type="protein sequence ID" value="MFD0998683.1"/>
    <property type="molecule type" value="Genomic_DNA"/>
</dbReference>
<feature type="domain" description="Peptidoglycan binding" evidence="2">
    <location>
        <begin position="106"/>
        <end position="167"/>
    </location>
</feature>
<dbReference type="InterPro" id="IPR008565">
    <property type="entry name" value="TtsA-like_GH18_dom"/>
</dbReference>
<dbReference type="InterPro" id="IPR018247">
    <property type="entry name" value="EF_Hand_1_Ca_BS"/>
</dbReference>
<dbReference type="SUPFAM" id="SSF53955">
    <property type="entry name" value="Lysozyme-like"/>
    <property type="match status" value="1"/>
</dbReference>
<dbReference type="Gene3D" id="1.20.141.10">
    <property type="entry name" value="Chitosanase, subunit A, domain 1"/>
    <property type="match status" value="1"/>
</dbReference>
<comment type="caution">
    <text evidence="3">The sequence shown here is derived from an EMBL/GenBank/DDBJ whole genome shotgun (WGS) entry which is preliminary data.</text>
</comment>
<dbReference type="Pfam" id="PF09374">
    <property type="entry name" value="PG_binding_3"/>
    <property type="match status" value="1"/>
</dbReference>
<dbReference type="GO" id="GO:0016787">
    <property type="term" value="F:hydrolase activity"/>
    <property type="evidence" value="ECO:0007669"/>
    <property type="project" value="UniProtKB-KW"/>
</dbReference>
<gene>
    <name evidence="3" type="ORF">ACFQ21_05165</name>
</gene>